<sequence>MAMNGKRLKAMETQISNLATLMSQNGKELKESQKTKKHVAPPKDDTPTKEIIIDVTDKGKNVLTPKRVSALFPKKLKDDKKDNEFSRFL</sequence>
<dbReference type="Proteomes" id="UP000257109">
    <property type="component" value="Unassembled WGS sequence"/>
</dbReference>
<organism evidence="2 3">
    <name type="scientific">Mucuna pruriens</name>
    <name type="common">Velvet bean</name>
    <name type="synonym">Dolichos pruriens</name>
    <dbReference type="NCBI Taxonomy" id="157652"/>
    <lineage>
        <taxon>Eukaryota</taxon>
        <taxon>Viridiplantae</taxon>
        <taxon>Streptophyta</taxon>
        <taxon>Embryophyta</taxon>
        <taxon>Tracheophyta</taxon>
        <taxon>Spermatophyta</taxon>
        <taxon>Magnoliopsida</taxon>
        <taxon>eudicotyledons</taxon>
        <taxon>Gunneridae</taxon>
        <taxon>Pentapetalae</taxon>
        <taxon>rosids</taxon>
        <taxon>fabids</taxon>
        <taxon>Fabales</taxon>
        <taxon>Fabaceae</taxon>
        <taxon>Papilionoideae</taxon>
        <taxon>50 kb inversion clade</taxon>
        <taxon>NPAAA clade</taxon>
        <taxon>indigoferoid/millettioid clade</taxon>
        <taxon>Phaseoleae</taxon>
        <taxon>Mucuna</taxon>
    </lineage>
</organism>
<proteinExistence type="predicted"/>
<name>A0A371F041_MUCPR</name>
<accession>A0A371F041</accession>
<gene>
    <name evidence="2" type="ORF">CR513_48961</name>
</gene>
<evidence type="ECO:0000313" key="3">
    <source>
        <dbReference type="Proteomes" id="UP000257109"/>
    </source>
</evidence>
<keyword evidence="3" id="KW-1185">Reference proteome</keyword>
<dbReference type="AlphaFoldDB" id="A0A371F041"/>
<feature type="region of interest" description="Disordered" evidence="1">
    <location>
        <begin position="27"/>
        <end position="48"/>
    </location>
</feature>
<evidence type="ECO:0000256" key="1">
    <source>
        <dbReference type="SAM" id="MobiDB-lite"/>
    </source>
</evidence>
<protein>
    <submittedName>
        <fullName evidence="2">Uncharacterized protein</fullName>
    </submittedName>
</protein>
<dbReference type="EMBL" id="QJKJ01011245">
    <property type="protein sequence ID" value="RDX71658.1"/>
    <property type="molecule type" value="Genomic_DNA"/>
</dbReference>
<feature type="non-terminal residue" evidence="2">
    <location>
        <position position="1"/>
    </location>
</feature>
<reference evidence="2" key="1">
    <citation type="submission" date="2018-05" db="EMBL/GenBank/DDBJ databases">
        <title>Draft genome of Mucuna pruriens seed.</title>
        <authorList>
            <person name="Nnadi N.E."/>
            <person name="Vos R."/>
            <person name="Hasami M.H."/>
            <person name="Devisetty U.K."/>
            <person name="Aguiy J.C."/>
        </authorList>
    </citation>
    <scope>NUCLEOTIDE SEQUENCE [LARGE SCALE GENOMIC DNA]</scope>
    <source>
        <strain evidence="2">JCA_2017</strain>
    </source>
</reference>
<evidence type="ECO:0000313" key="2">
    <source>
        <dbReference type="EMBL" id="RDX71658.1"/>
    </source>
</evidence>
<comment type="caution">
    <text evidence="2">The sequence shown here is derived from an EMBL/GenBank/DDBJ whole genome shotgun (WGS) entry which is preliminary data.</text>
</comment>